<evidence type="ECO:0000256" key="13">
    <source>
        <dbReference type="SAM" id="MobiDB-lite"/>
    </source>
</evidence>
<evidence type="ECO:0000256" key="1">
    <source>
        <dbReference type="ARBA" id="ARBA00003767"/>
    </source>
</evidence>
<keyword evidence="5" id="KW-0677">Repeat</keyword>
<evidence type="ECO:0000313" key="16">
    <source>
        <dbReference type="Ensembl" id="ENSMGAP00000014768.3"/>
    </source>
</evidence>
<dbReference type="FunFam" id="3.30.160.60:FF:001005">
    <property type="entry name" value="Zinc finger protein 75A"/>
    <property type="match status" value="1"/>
</dbReference>
<dbReference type="SUPFAM" id="SSF57667">
    <property type="entry name" value="beta-beta-alpha zinc fingers"/>
    <property type="match status" value="4"/>
</dbReference>
<sequence length="498" mass="56170">GARGEPLCLQEPVSFAEVAVYFSREEWALLDPAQRALYRDVMLETYQCVASLASLPVPRRLLISLLEGGEDPWIPDVRCPETVRTDLSPAVITDFKEDLHKTSVAQRQYSSASVRKAGKDVQSGLVQGDHIKKPLRKHSGKRARNHLSFSTSQKEPEDPRCKQVCQKKKQKHCTKCGKSFKSFFEFVNHQCVNSEEQLYKCSDCGKSFKWRSNLTRHKSIHMEERPYKCLECGKSFRISSDLILHQRIHTGERPFKCSDCGKRFKRSSHLIHHQRIHTGERPFKCSECGKSFRSSSNLTVHQRIHTGEKPFKCSECSKSFKSSSHLIQHQHVHTGERPYKCPDCGKSFKKTSHVILHQRIHTEERPFKCSECGKGFRSSSNLKSHRHMHRGNGKSFALFQCSLGQPMTNGRAVFPPLGSRFQVYCTPLQVKSNGGLHDAARGIEKSILAMSFVAYHVTAFDSSSYGNCSTSGTAVLRCGFMQANGLIITPGMCSASDV</sequence>
<organism evidence="16 17">
    <name type="scientific">Meleagris gallopavo</name>
    <name type="common">Wild turkey</name>
    <dbReference type="NCBI Taxonomy" id="9103"/>
    <lineage>
        <taxon>Eukaryota</taxon>
        <taxon>Metazoa</taxon>
        <taxon>Chordata</taxon>
        <taxon>Craniata</taxon>
        <taxon>Vertebrata</taxon>
        <taxon>Euteleostomi</taxon>
        <taxon>Archelosauria</taxon>
        <taxon>Archosauria</taxon>
        <taxon>Dinosauria</taxon>
        <taxon>Saurischia</taxon>
        <taxon>Theropoda</taxon>
        <taxon>Coelurosauria</taxon>
        <taxon>Aves</taxon>
        <taxon>Neognathae</taxon>
        <taxon>Galloanserae</taxon>
        <taxon>Galliformes</taxon>
        <taxon>Phasianidae</taxon>
        <taxon>Meleagridinae</taxon>
        <taxon>Meleagris</taxon>
    </lineage>
</organism>
<keyword evidence="11" id="KW-0539">Nucleus</keyword>
<dbReference type="GO" id="GO:0003677">
    <property type="term" value="F:DNA binding"/>
    <property type="evidence" value="ECO:0007669"/>
    <property type="project" value="UniProtKB-KW"/>
</dbReference>
<dbReference type="PROSITE" id="PS50157">
    <property type="entry name" value="ZINC_FINGER_C2H2_2"/>
    <property type="match status" value="8"/>
</dbReference>
<keyword evidence="6 12" id="KW-0863">Zinc-finger</keyword>
<accession>G1NMF8</accession>
<feature type="domain" description="C2H2-type" evidence="14">
    <location>
        <begin position="227"/>
        <end position="254"/>
    </location>
</feature>
<evidence type="ECO:0000256" key="2">
    <source>
        <dbReference type="ARBA" id="ARBA00004123"/>
    </source>
</evidence>
<dbReference type="GO" id="GO:0008270">
    <property type="term" value="F:zinc ion binding"/>
    <property type="evidence" value="ECO:0007669"/>
    <property type="project" value="UniProtKB-KW"/>
</dbReference>
<feature type="region of interest" description="Disordered" evidence="13">
    <location>
        <begin position="131"/>
        <end position="156"/>
    </location>
</feature>
<dbReference type="Gene3D" id="6.10.140.140">
    <property type="match status" value="1"/>
</dbReference>
<evidence type="ECO:0000259" key="15">
    <source>
        <dbReference type="PROSITE" id="PS50805"/>
    </source>
</evidence>
<protein>
    <submittedName>
        <fullName evidence="16">Uncharacterized protein</fullName>
    </submittedName>
</protein>
<feature type="domain" description="C2H2-type" evidence="14">
    <location>
        <begin position="367"/>
        <end position="394"/>
    </location>
</feature>
<evidence type="ECO:0000256" key="9">
    <source>
        <dbReference type="ARBA" id="ARBA00023125"/>
    </source>
</evidence>
<dbReference type="FunFam" id="3.30.160.60:FF:002090">
    <property type="entry name" value="Zinc finger protein 473"/>
    <property type="match status" value="1"/>
</dbReference>
<evidence type="ECO:0000256" key="6">
    <source>
        <dbReference type="ARBA" id="ARBA00022771"/>
    </source>
</evidence>
<dbReference type="Gene3D" id="3.30.160.60">
    <property type="entry name" value="Classic Zinc Finger"/>
    <property type="match status" value="7"/>
</dbReference>
<evidence type="ECO:0000259" key="14">
    <source>
        <dbReference type="PROSITE" id="PS50157"/>
    </source>
</evidence>
<feature type="domain" description="C2H2-type" evidence="14">
    <location>
        <begin position="199"/>
        <end position="226"/>
    </location>
</feature>
<dbReference type="InterPro" id="IPR036236">
    <property type="entry name" value="Znf_C2H2_sf"/>
</dbReference>
<reference evidence="16 17" key="1">
    <citation type="journal article" date="2010" name="PLoS Biol.">
        <title>Multi-platform next-generation sequencing of the domestic turkey (Meleagris gallopavo): genome assembly and analysis.</title>
        <authorList>
            <person name="Dalloul R.A."/>
            <person name="Long J.A."/>
            <person name="Zimin A.V."/>
            <person name="Aslam L."/>
            <person name="Beal K."/>
            <person name="Blomberg L.A."/>
            <person name="Bouffard P."/>
            <person name="Burt D.W."/>
            <person name="Crasta O."/>
            <person name="Crooijmans R.P."/>
            <person name="Cooper K."/>
            <person name="Coulombe R.A."/>
            <person name="De S."/>
            <person name="Delany M.E."/>
            <person name="Dodgson J.B."/>
            <person name="Dong J.J."/>
            <person name="Evans C."/>
            <person name="Frederickson K.M."/>
            <person name="Flicek P."/>
            <person name="Florea L."/>
            <person name="Folkerts O."/>
            <person name="Groenen M.A."/>
            <person name="Harkins T.T."/>
            <person name="Herrero J."/>
            <person name="Hoffmann S."/>
            <person name="Megens H.J."/>
            <person name="Jiang A."/>
            <person name="de Jong P."/>
            <person name="Kaiser P."/>
            <person name="Kim H."/>
            <person name="Kim K.W."/>
            <person name="Kim S."/>
            <person name="Langenberger D."/>
            <person name="Lee M.K."/>
            <person name="Lee T."/>
            <person name="Mane S."/>
            <person name="Marcais G."/>
            <person name="Marz M."/>
            <person name="McElroy A.P."/>
            <person name="Modise T."/>
            <person name="Nefedov M."/>
            <person name="Notredame C."/>
            <person name="Paton I.R."/>
            <person name="Payne W.S."/>
            <person name="Pertea G."/>
            <person name="Prickett D."/>
            <person name="Puiu D."/>
            <person name="Qioa D."/>
            <person name="Raineri E."/>
            <person name="Ruffier M."/>
            <person name="Salzberg S.L."/>
            <person name="Schatz M.C."/>
            <person name="Scheuring C."/>
            <person name="Schmidt C.J."/>
            <person name="Schroeder S."/>
            <person name="Searle S.M."/>
            <person name="Smith E.J."/>
            <person name="Smith J."/>
            <person name="Sonstegard T.S."/>
            <person name="Stadler P.F."/>
            <person name="Tafer H."/>
            <person name="Tu Z.J."/>
            <person name="Van Tassell C.P."/>
            <person name="Vilella A.J."/>
            <person name="Williams K.P."/>
            <person name="Yorke J.A."/>
            <person name="Zhang L."/>
            <person name="Zhang H.B."/>
            <person name="Zhang X."/>
            <person name="Zhang Y."/>
            <person name="Reed K.M."/>
        </authorList>
    </citation>
    <scope>NUCLEOTIDE SEQUENCE [LARGE SCALE GENOMIC DNA]</scope>
</reference>
<proteinExistence type="inferred from homology"/>
<dbReference type="SMART" id="SM00349">
    <property type="entry name" value="KRAB"/>
    <property type="match status" value="1"/>
</dbReference>
<evidence type="ECO:0000313" key="17">
    <source>
        <dbReference type="Proteomes" id="UP000001645"/>
    </source>
</evidence>
<dbReference type="Pfam" id="PF01352">
    <property type="entry name" value="KRAB"/>
    <property type="match status" value="1"/>
</dbReference>
<feature type="domain" description="C2H2-type" evidence="14">
    <location>
        <begin position="339"/>
        <end position="366"/>
    </location>
</feature>
<dbReference type="GO" id="GO:0006355">
    <property type="term" value="P:regulation of DNA-templated transcription"/>
    <property type="evidence" value="ECO:0007669"/>
    <property type="project" value="InterPro"/>
</dbReference>
<evidence type="ECO:0000256" key="11">
    <source>
        <dbReference type="ARBA" id="ARBA00023242"/>
    </source>
</evidence>
<dbReference type="GO" id="GO:0005634">
    <property type="term" value="C:nucleus"/>
    <property type="evidence" value="ECO:0007669"/>
    <property type="project" value="UniProtKB-SubCell"/>
</dbReference>
<dbReference type="PROSITE" id="PS00028">
    <property type="entry name" value="ZINC_FINGER_C2H2_1"/>
    <property type="match status" value="7"/>
</dbReference>
<dbReference type="InterPro" id="IPR036051">
    <property type="entry name" value="KRAB_dom_sf"/>
</dbReference>
<dbReference type="FunFam" id="3.30.160.60:FF:001270">
    <property type="entry name" value="zinc finger protein 583 isoform X1"/>
    <property type="match status" value="1"/>
</dbReference>
<dbReference type="InParanoid" id="G1NMF8"/>
<evidence type="ECO:0000256" key="8">
    <source>
        <dbReference type="ARBA" id="ARBA00023015"/>
    </source>
</evidence>
<dbReference type="FunFam" id="3.30.160.60:FF:000005">
    <property type="entry name" value="Zinc finger protein 14 homolog"/>
    <property type="match status" value="1"/>
</dbReference>
<comment type="subcellular location">
    <subcellularLocation>
        <location evidence="2">Nucleus</location>
    </subcellularLocation>
</comment>
<keyword evidence="7" id="KW-0862">Zinc</keyword>
<feature type="domain" description="KRAB" evidence="15">
    <location>
        <begin position="13"/>
        <end position="85"/>
    </location>
</feature>
<dbReference type="Pfam" id="PF00096">
    <property type="entry name" value="zf-C2H2"/>
    <property type="match status" value="7"/>
</dbReference>
<dbReference type="HOGENOM" id="CLU_002678_0_7_1"/>
<dbReference type="SUPFAM" id="SSF109640">
    <property type="entry name" value="KRAB domain (Kruppel-associated box)"/>
    <property type="match status" value="1"/>
</dbReference>
<dbReference type="AlphaFoldDB" id="G1NMF8"/>
<dbReference type="CDD" id="cd07765">
    <property type="entry name" value="KRAB_A-box"/>
    <property type="match status" value="1"/>
</dbReference>
<evidence type="ECO:0000256" key="4">
    <source>
        <dbReference type="ARBA" id="ARBA00022723"/>
    </source>
</evidence>
<feature type="domain" description="C2H2-type" evidence="14">
    <location>
        <begin position="171"/>
        <end position="198"/>
    </location>
</feature>
<keyword evidence="9" id="KW-0238">DNA-binding</keyword>
<gene>
    <name evidence="16" type="primary">LOC100545259</name>
</gene>
<comment type="similarity">
    <text evidence="3">Belongs to the krueppel C2H2-type zinc-finger protein family.</text>
</comment>
<dbReference type="InterPro" id="IPR001909">
    <property type="entry name" value="KRAB"/>
</dbReference>
<keyword evidence="4" id="KW-0479">Metal-binding</keyword>
<keyword evidence="17" id="KW-1185">Reference proteome</keyword>
<comment type="function">
    <text evidence="1">May be involved in transcriptional regulation.</text>
</comment>
<feature type="domain" description="C2H2-type" evidence="14">
    <location>
        <begin position="255"/>
        <end position="282"/>
    </location>
</feature>
<dbReference type="SMART" id="SM00355">
    <property type="entry name" value="ZnF_C2H2"/>
    <property type="match status" value="8"/>
</dbReference>
<dbReference type="Proteomes" id="UP000001645">
    <property type="component" value="Chromosome 2"/>
</dbReference>
<dbReference type="InterPro" id="IPR050888">
    <property type="entry name" value="ZnF_C2H2-type_TF"/>
</dbReference>
<dbReference type="Bgee" id="ENSMGAG00000013960">
    <property type="expression patterns" value="Expressed in jejunum and 17 other cell types or tissues"/>
</dbReference>
<evidence type="ECO:0000256" key="3">
    <source>
        <dbReference type="ARBA" id="ARBA00006991"/>
    </source>
</evidence>
<dbReference type="FunFam" id="3.30.160.60:FF:000295">
    <property type="entry name" value="zinc finger protein 19"/>
    <property type="match status" value="1"/>
</dbReference>
<feature type="domain" description="C2H2-type" evidence="14">
    <location>
        <begin position="283"/>
        <end position="310"/>
    </location>
</feature>
<dbReference type="GeneTree" id="ENSGT01150000286944"/>
<dbReference type="FunFam" id="3.30.160.60:FF:000688">
    <property type="entry name" value="zinc finger protein 197 isoform X1"/>
    <property type="match status" value="1"/>
</dbReference>
<reference evidence="16" key="3">
    <citation type="submission" date="2025-09" db="UniProtKB">
        <authorList>
            <consortium name="Ensembl"/>
        </authorList>
    </citation>
    <scope>IDENTIFICATION</scope>
</reference>
<evidence type="ECO:0000256" key="10">
    <source>
        <dbReference type="ARBA" id="ARBA00023163"/>
    </source>
</evidence>
<feature type="compositionally biased region" description="Basic residues" evidence="13">
    <location>
        <begin position="133"/>
        <end position="145"/>
    </location>
</feature>
<feature type="domain" description="C2H2-type" evidence="14">
    <location>
        <begin position="311"/>
        <end position="338"/>
    </location>
</feature>
<reference evidence="16" key="2">
    <citation type="submission" date="2025-08" db="UniProtKB">
        <authorList>
            <consortium name="Ensembl"/>
        </authorList>
    </citation>
    <scope>IDENTIFICATION</scope>
</reference>
<evidence type="ECO:0000256" key="12">
    <source>
        <dbReference type="PROSITE-ProRule" id="PRU00042"/>
    </source>
</evidence>
<evidence type="ECO:0000256" key="5">
    <source>
        <dbReference type="ARBA" id="ARBA00022737"/>
    </source>
</evidence>
<keyword evidence="10" id="KW-0804">Transcription</keyword>
<dbReference type="PROSITE" id="PS50805">
    <property type="entry name" value="KRAB"/>
    <property type="match status" value="1"/>
</dbReference>
<dbReference type="Ensembl" id="ENSMGAT00000015708.3">
    <property type="protein sequence ID" value="ENSMGAP00000014768.3"/>
    <property type="gene ID" value="ENSMGAG00000013960.3"/>
</dbReference>
<dbReference type="PANTHER" id="PTHR24406">
    <property type="entry name" value="TRANSCRIPTIONAL REPRESSOR CTCFL-RELATED"/>
    <property type="match status" value="1"/>
</dbReference>
<dbReference type="InterPro" id="IPR013087">
    <property type="entry name" value="Znf_C2H2_type"/>
</dbReference>
<evidence type="ECO:0000256" key="7">
    <source>
        <dbReference type="ARBA" id="ARBA00022833"/>
    </source>
</evidence>
<keyword evidence="8" id="KW-0805">Transcription regulation</keyword>
<dbReference type="FunFam" id="3.30.160.60:FF:002343">
    <property type="entry name" value="Zinc finger protein 33A"/>
    <property type="match status" value="1"/>
</dbReference>
<name>G1NMF8_MELGA</name>